<evidence type="ECO:0000313" key="1">
    <source>
        <dbReference type="EMBL" id="MBB5116375.1"/>
    </source>
</evidence>
<sequence length="42" mass="4433">MSGRRLGRLFGSLLLVSAALGVSVVSAKSGLGDLRLLDYVWV</sequence>
<dbReference type="EMBL" id="JACHJC010000001">
    <property type="protein sequence ID" value="MBB5116375.1"/>
    <property type="molecule type" value="Genomic_DNA"/>
</dbReference>
<gene>
    <name evidence="1" type="ORF">FHU28_006214</name>
</gene>
<evidence type="ECO:0000313" key="2">
    <source>
        <dbReference type="Proteomes" id="UP000618986"/>
    </source>
</evidence>
<reference evidence="1 2" key="1">
    <citation type="submission" date="2020-08" db="EMBL/GenBank/DDBJ databases">
        <title>Sequencing the genomes of 1000 actinobacteria strains.</title>
        <authorList>
            <person name="Klenk H.-P."/>
        </authorList>
    </citation>
    <scope>NUCLEOTIDE SEQUENCE [LARGE SCALE GENOMIC DNA]</scope>
    <source>
        <strain evidence="1 2">DSM 43036</strain>
    </source>
</reference>
<proteinExistence type="predicted"/>
<name>A0ABR6MNR8_MICEC</name>
<dbReference type="Proteomes" id="UP000618986">
    <property type="component" value="Unassembled WGS sequence"/>
</dbReference>
<keyword evidence="2" id="KW-1185">Reference proteome</keyword>
<organism evidence="1 2">
    <name type="scientific">Micromonospora echinospora</name>
    <name type="common">Micromonospora purpurea</name>
    <dbReference type="NCBI Taxonomy" id="1877"/>
    <lineage>
        <taxon>Bacteria</taxon>
        <taxon>Bacillati</taxon>
        <taxon>Actinomycetota</taxon>
        <taxon>Actinomycetes</taxon>
        <taxon>Micromonosporales</taxon>
        <taxon>Micromonosporaceae</taxon>
        <taxon>Micromonospora</taxon>
    </lineage>
</organism>
<protein>
    <submittedName>
        <fullName evidence="1">Uncharacterized protein</fullName>
    </submittedName>
</protein>
<comment type="caution">
    <text evidence="1">The sequence shown here is derived from an EMBL/GenBank/DDBJ whole genome shotgun (WGS) entry which is preliminary data.</text>
</comment>
<accession>A0ABR6MNR8</accession>